<reference evidence="3" key="1">
    <citation type="submission" date="2011-05" db="EMBL/GenBank/DDBJ databases">
        <authorList>
            <person name="Richards S.R."/>
            <person name="Qu J."/>
            <person name="Jiang H."/>
            <person name="Jhangiani S.N."/>
            <person name="Agravi P."/>
            <person name="Goodspeed R."/>
            <person name="Gross S."/>
            <person name="Mandapat C."/>
            <person name="Jackson L."/>
            <person name="Mathew T."/>
            <person name="Pu L."/>
            <person name="Thornton R."/>
            <person name="Saada N."/>
            <person name="Wilczek-Boney K.B."/>
            <person name="Lee S."/>
            <person name="Kovar C."/>
            <person name="Wu Y."/>
            <person name="Scherer S.E."/>
            <person name="Worley K.C."/>
            <person name="Muzny D.M."/>
            <person name="Gibbs R."/>
        </authorList>
    </citation>
    <scope>NUCLEOTIDE SEQUENCE</scope>
    <source>
        <strain evidence="3">Brora</strain>
    </source>
</reference>
<dbReference type="eggNOG" id="KOG0695">
    <property type="taxonomic scope" value="Eukaryota"/>
</dbReference>
<accession>T1JEI1</accession>
<evidence type="ECO:0000313" key="3">
    <source>
        <dbReference type="Proteomes" id="UP000014500"/>
    </source>
</evidence>
<dbReference type="InterPro" id="IPR053793">
    <property type="entry name" value="PB1-like"/>
</dbReference>
<organism evidence="2 3">
    <name type="scientific">Strigamia maritima</name>
    <name type="common">European centipede</name>
    <name type="synonym">Geophilus maritimus</name>
    <dbReference type="NCBI Taxonomy" id="126957"/>
    <lineage>
        <taxon>Eukaryota</taxon>
        <taxon>Metazoa</taxon>
        <taxon>Ecdysozoa</taxon>
        <taxon>Arthropoda</taxon>
        <taxon>Myriapoda</taxon>
        <taxon>Chilopoda</taxon>
        <taxon>Pleurostigmophora</taxon>
        <taxon>Geophilomorpha</taxon>
        <taxon>Linotaeniidae</taxon>
        <taxon>Strigamia</taxon>
    </lineage>
</organism>
<dbReference type="EnsemblMetazoa" id="SMAR012227-RA">
    <property type="protein sequence ID" value="SMAR012227-PA"/>
    <property type="gene ID" value="SMAR012227"/>
</dbReference>
<evidence type="ECO:0000259" key="1">
    <source>
        <dbReference type="PROSITE" id="PS51745"/>
    </source>
</evidence>
<dbReference type="Pfam" id="PF00564">
    <property type="entry name" value="PB1"/>
    <property type="match status" value="1"/>
</dbReference>
<dbReference type="EMBL" id="JH432117">
    <property type="status" value="NOT_ANNOTATED_CDS"/>
    <property type="molecule type" value="Genomic_DNA"/>
</dbReference>
<keyword evidence="3" id="KW-1185">Reference proteome</keyword>
<reference evidence="2" key="2">
    <citation type="submission" date="2015-02" db="UniProtKB">
        <authorList>
            <consortium name="EnsemblMetazoa"/>
        </authorList>
    </citation>
    <scope>IDENTIFICATION</scope>
</reference>
<dbReference type="PROSITE" id="PS51745">
    <property type="entry name" value="PB1"/>
    <property type="match status" value="1"/>
</dbReference>
<proteinExistence type="predicted"/>
<dbReference type="HOGENOM" id="CLU_1588549_0_0_1"/>
<sequence>MSMCTRSSSTRSDRRYNYMLKIFEKNITRSRDNIRIKTAFSGQLMATYIHSNGSIDALCSEMREICRFDDSQEFTMKWVDEDGDPCTISSQQELDEAIRLYRLNKTFGVESSRFSMRAIRAGHVVRRGRSKCVSTRRSSMEKNPTQPIQPDNYLRFLFRDLRRQDFIT</sequence>
<evidence type="ECO:0000313" key="2">
    <source>
        <dbReference type="EnsemblMetazoa" id="SMAR012227-PA"/>
    </source>
</evidence>
<name>T1JEI1_STRMM</name>
<dbReference type="STRING" id="126957.T1JEI1"/>
<dbReference type="Proteomes" id="UP000014500">
    <property type="component" value="Unassembled WGS sequence"/>
</dbReference>
<dbReference type="InterPro" id="IPR000270">
    <property type="entry name" value="PB1_dom"/>
</dbReference>
<dbReference type="SUPFAM" id="SSF54277">
    <property type="entry name" value="CAD &amp; PB1 domains"/>
    <property type="match status" value="1"/>
</dbReference>
<protein>
    <recommendedName>
        <fullName evidence="1">PB1 domain-containing protein</fullName>
    </recommendedName>
</protein>
<dbReference type="Gene3D" id="3.10.20.90">
    <property type="entry name" value="Phosphatidylinositol 3-kinase Catalytic Subunit, Chain A, domain 1"/>
    <property type="match status" value="1"/>
</dbReference>
<dbReference type="SMART" id="SM00666">
    <property type="entry name" value="PB1"/>
    <property type="match status" value="1"/>
</dbReference>
<dbReference type="AlphaFoldDB" id="T1JEI1"/>
<dbReference type="FunFam" id="3.10.20.90:FF:000071">
    <property type="entry name" value="Protein kinase C"/>
    <property type="match status" value="1"/>
</dbReference>
<feature type="domain" description="PB1" evidence="1">
    <location>
        <begin position="33"/>
        <end position="108"/>
    </location>
</feature>